<gene>
    <name evidence="1" type="ORF">QAD02_023097</name>
</gene>
<keyword evidence="2" id="KW-1185">Reference proteome</keyword>
<dbReference type="EMBL" id="CM056741">
    <property type="protein sequence ID" value="KAJ8687303.1"/>
    <property type="molecule type" value="Genomic_DNA"/>
</dbReference>
<reference evidence="1" key="1">
    <citation type="submission" date="2023-04" db="EMBL/GenBank/DDBJ databases">
        <title>A chromosome-level genome assembly of the parasitoid wasp Eretmocerus hayati.</title>
        <authorList>
            <person name="Zhong Y."/>
            <person name="Liu S."/>
            <person name="Liu Y."/>
        </authorList>
    </citation>
    <scope>NUCLEOTIDE SEQUENCE</scope>
    <source>
        <strain evidence="1">ZJU_SS_LIU_2023</strain>
    </source>
</reference>
<dbReference type="Proteomes" id="UP001239111">
    <property type="component" value="Chromosome 1"/>
</dbReference>
<protein>
    <submittedName>
        <fullName evidence="1">Uncharacterized protein</fullName>
    </submittedName>
</protein>
<proteinExistence type="predicted"/>
<comment type="caution">
    <text evidence="1">The sequence shown here is derived from an EMBL/GenBank/DDBJ whole genome shotgun (WGS) entry which is preliminary data.</text>
</comment>
<evidence type="ECO:0000313" key="1">
    <source>
        <dbReference type="EMBL" id="KAJ8687303.1"/>
    </source>
</evidence>
<accession>A0ACC2PVZ5</accession>
<name>A0ACC2PVZ5_9HYME</name>
<sequence>MHGSPIQAENAPVILWLQGGPGDTSLFGLFAEHGPCSVSSNQTLEKRKYSWNINHNVIYIDSPVGTGYSFTNSDIAYARSVSDVAQGLYIALVQFFKLFPKFQKNDFYVAGESYGGKYVPAISSKITAENAKAQVKINLKGLSIGNGWSDPINQLDYGEYLYQIGLIDSNGKKEYETIETKTKDLIKNKNYIEADLVLTSATILFEKLTGSNFLFNYLQWSAAGSDNRGSFSEWVQRSDVRKAIHVGNSTFNSEARKVTAILVNDILDSVAHLVAENLEKYRVLIYNGQLDIICGYPMTVNYLRNLKWSGAENYKTVERKQWWVGDELAGYSKSVGNLTEVLVRAAGHAVPIDQPKWAWDLITRLTHYKKF</sequence>
<evidence type="ECO:0000313" key="2">
    <source>
        <dbReference type="Proteomes" id="UP001239111"/>
    </source>
</evidence>
<organism evidence="1 2">
    <name type="scientific">Eretmocerus hayati</name>
    <dbReference type="NCBI Taxonomy" id="131215"/>
    <lineage>
        <taxon>Eukaryota</taxon>
        <taxon>Metazoa</taxon>
        <taxon>Ecdysozoa</taxon>
        <taxon>Arthropoda</taxon>
        <taxon>Hexapoda</taxon>
        <taxon>Insecta</taxon>
        <taxon>Pterygota</taxon>
        <taxon>Neoptera</taxon>
        <taxon>Endopterygota</taxon>
        <taxon>Hymenoptera</taxon>
        <taxon>Apocrita</taxon>
        <taxon>Proctotrupomorpha</taxon>
        <taxon>Chalcidoidea</taxon>
        <taxon>Aphelinidae</taxon>
        <taxon>Aphelininae</taxon>
        <taxon>Eretmocerus</taxon>
    </lineage>
</organism>